<dbReference type="GO" id="GO:0061709">
    <property type="term" value="P:reticulophagy"/>
    <property type="evidence" value="ECO:0007669"/>
    <property type="project" value="TreeGrafter"/>
</dbReference>
<dbReference type="InterPro" id="IPR038623">
    <property type="entry name" value="STING_C_sf"/>
</dbReference>
<dbReference type="GO" id="GO:0007165">
    <property type="term" value="P:signal transduction"/>
    <property type="evidence" value="ECO:0007669"/>
    <property type="project" value="InterPro"/>
</dbReference>
<protein>
    <submittedName>
        <fullName evidence="3">Uncharacterized protein LOC111100289 isoform X2</fullName>
    </submittedName>
</protein>
<dbReference type="SUPFAM" id="SSF52200">
    <property type="entry name" value="Toll/Interleukin receptor TIR domain"/>
    <property type="match status" value="2"/>
</dbReference>
<reference evidence="3" key="1">
    <citation type="submission" date="2025-08" db="UniProtKB">
        <authorList>
            <consortium name="RefSeq"/>
        </authorList>
    </citation>
    <scope>IDENTIFICATION</scope>
    <source>
        <tissue evidence="3">Whole sample</tissue>
    </source>
</reference>
<dbReference type="OrthoDB" id="6072910at2759"/>
<evidence type="ECO:0000313" key="2">
    <source>
        <dbReference type="Proteomes" id="UP000694844"/>
    </source>
</evidence>
<dbReference type="GeneID" id="111100289"/>
<accession>A0A8B8A966</accession>
<dbReference type="GO" id="GO:0005776">
    <property type="term" value="C:autophagosome"/>
    <property type="evidence" value="ECO:0007669"/>
    <property type="project" value="TreeGrafter"/>
</dbReference>
<organism evidence="2 3">
    <name type="scientific">Crassostrea virginica</name>
    <name type="common">Eastern oyster</name>
    <dbReference type="NCBI Taxonomy" id="6565"/>
    <lineage>
        <taxon>Eukaryota</taxon>
        <taxon>Metazoa</taxon>
        <taxon>Spiralia</taxon>
        <taxon>Lophotrochozoa</taxon>
        <taxon>Mollusca</taxon>
        <taxon>Bivalvia</taxon>
        <taxon>Autobranchia</taxon>
        <taxon>Pteriomorphia</taxon>
        <taxon>Ostreida</taxon>
        <taxon>Ostreoidea</taxon>
        <taxon>Ostreidae</taxon>
        <taxon>Crassostrea</taxon>
    </lineage>
</organism>
<dbReference type="PANTHER" id="PTHR34339">
    <property type="entry name" value="STIMULATOR OF INTERFERON GENES PROTEIN"/>
    <property type="match status" value="1"/>
</dbReference>
<sequence>MQIHFFHYSVASKFRKLLAQKMELSKNTDTTMSNQRKRNKIDVYLIHSAEEKSYANTLKERLESYDLSVVTEDDTEPGKYHVQGVSSFVQSCSKCLVVLSESSHNSAWCTLELLLALEKSHRLSTMSVVVLRVLGSTKWQFQLALEMLNTVPRIDISSFSEIENEEILSQLVCLLKDNRTMEDILPAGNIAHAQVWSQYTGFLYYVLPEIDKMIGSTELHQANRDRFPLMMYELVPGNCNCPRIIEDIPRDENRKRITLMKEKTGKITYIHAGNTRTVDLPIYRVTDHDGTEYYCVLEIPNVLLGIQKMIQIRTPSKLQDVDVQMHMSKFYYTLAGILNHPNLPGTYHKARVITFNEDQAGFVLAEEILKAVKEDLKPYKQHDTSIPRKILTDRRYDAFVFNHEEDNPAKDEIANFLEEKGLTLCYESDRIGGSSFNFSEQLNDSRWTILVLSKSALHDPKFSHCCFMLVGEFLRTKRLGIIPVLTDAGHEDIPEAIRIVTYTAVDNNRMYLERILTTLRGEMIPYDTQSLMPAGDVAYVLAWNYAVNYLVDVMPGLGKVITETLKTLNMTPQTCREKLYLIIPKSCECSQSLVEKDERIQFVKTTPETHIGNLNRVYTFDLYKFEFEGKEYHFVGQYPAPVACLRRMYDLKVAGINELEMTSQVEQFCEEITTVLEHKMSEHFTKFCEIVFYDDRKVSLSEELARRIDSP</sequence>
<dbReference type="PANTHER" id="PTHR34339:SF1">
    <property type="entry name" value="STIMULATOR OF INTERFERON GENES PROTEIN"/>
    <property type="match status" value="1"/>
</dbReference>
<dbReference type="AlphaFoldDB" id="A0A8B8A966"/>
<keyword evidence="2" id="KW-1185">Reference proteome</keyword>
<dbReference type="PROSITE" id="PS50104">
    <property type="entry name" value="TIR"/>
    <property type="match status" value="2"/>
</dbReference>
<dbReference type="Pfam" id="PF15009">
    <property type="entry name" value="STING_LBD"/>
    <property type="match status" value="2"/>
</dbReference>
<dbReference type="GO" id="GO:0032481">
    <property type="term" value="P:positive regulation of type I interferon production"/>
    <property type="evidence" value="ECO:0007669"/>
    <property type="project" value="InterPro"/>
</dbReference>
<dbReference type="InterPro" id="IPR035897">
    <property type="entry name" value="Toll_tir_struct_dom_sf"/>
</dbReference>
<dbReference type="GO" id="GO:0002218">
    <property type="term" value="P:activation of innate immune response"/>
    <property type="evidence" value="ECO:0007669"/>
    <property type="project" value="InterPro"/>
</dbReference>
<feature type="domain" description="TIR" evidence="1">
    <location>
        <begin position="394"/>
        <end position="523"/>
    </location>
</feature>
<proteinExistence type="predicted"/>
<dbReference type="GO" id="GO:0000045">
    <property type="term" value="P:autophagosome assembly"/>
    <property type="evidence" value="ECO:0007669"/>
    <property type="project" value="TreeGrafter"/>
</dbReference>
<dbReference type="Pfam" id="PF13676">
    <property type="entry name" value="TIR_2"/>
    <property type="match status" value="1"/>
</dbReference>
<dbReference type="InterPro" id="IPR055432">
    <property type="entry name" value="STING_LBD"/>
</dbReference>
<feature type="domain" description="TIR" evidence="1">
    <location>
        <begin position="39"/>
        <end position="171"/>
    </location>
</feature>
<dbReference type="GO" id="GO:0016239">
    <property type="term" value="P:positive regulation of macroautophagy"/>
    <property type="evidence" value="ECO:0007669"/>
    <property type="project" value="TreeGrafter"/>
</dbReference>
<dbReference type="GO" id="GO:0061507">
    <property type="term" value="F:2',3'-cyclic GMP-AMP binding"/>
    <property type="evidence" value="ECO:0007669"/>
    <property type="project" value="TreeGrafter"/>
</dbReference>
<name>A0A8B8A966_CRAVI</name>
<evidence type="ECO:0000313" key="3">
    <source>
        <dbReference type="RefSeq" id="XP_022287700.1"/>
    </source>
</evidence>
<gene>
    <name evidence="3" type="primary">LOC111100289</name>
</gene>
<dbReference type="Gene3D" id="3.40.50.12100">
    <property type="entry name" value="Stimulator of interferon genes protein"/>
    <property type="match status" value="2"/>
</dbReference>
<dbReference type="Gene3D" id="3.40.50.10140">
    <property type="entry name" value="Toll/interleukin-1 receptor homology (TIR) domain"/>
    <property type="match status" value="2"/>
</dbReference>
<dbReference type="GO" id="GO:0045087">
    <property type="term" value="P:innate immune response"/>
    <property type="evidence" value="ECO:0007669"/>
    <property type="project" value="TreeGrafter"/>
</dbReference>
<dbReference type="InterPro" id="IPR000157">
    <property type="entry name" value="TIR_dom"/>
</dbReference>
<dbReference type="RefSeq" id="XP_022287700.1">
    <property type="nucleotide sequence ID" value="XM_022431992.1"/>
</dbReference>
<dbReference type="GO" id="GO:0035438">
    <property type="term" value="F:cyclic-di-GMP binding"/>
    <property type="evidence" value="ECO:0007669"/>
    <property type="project" value="TreeGrafter"/>
</dbReference>
<dbReference type="GO" id="GO:0005789">
    <property type="term" value="C:endoplasmic reticulum membrane"/>
    <property type="evidence" value="ECO:0007669"/>
    <property type="project" value="TreeGrafter"/>
</dbReference>
<dbReference type="Gene3D" id="1.20.5.5200">
    <property type="match status" value="2"/>
</dbReference>
<dbReference type="InterPro" id="IPR029158">
    <property type="entry name" value="STING"/>
</dbReference>
<dbReference type="Proteomes" id="UP000694844">
    <property type="component" value="Chromosome 6"/>
</dbReference>
<evidence type="ECO:0000259" key="1">
    <source>
        <dbReference type="PROSITE" id="PS50104"/>
    </source>
</evidence>